<name>A0A1X0DDV4_9MYCO</name>
<gene>
    <name evidence="3" type="primary">rimP</name>
    <name evidence="6" type="ORF">BST26_10385</name>
</gene>
<dbReference type="HAMAP" id="MF_01077">
    <property type="entry name" value="RimP"/>
    <property type="match status" value="1"/>
</dbReference>
<comment type="caution">
    <text evidence="6">The sequence shown here is derived from an EMBL/GenBank/DDBJ whole genome shotgun (WGS) entry which is preliminary data.</text>
</comment>
<dbReference type="AlphaFoldDB" id="A0A1X0DDV4"/>
<dbReference type="SUPFAM" id="SSF74942">
    <property type="entry name" value="YhbC-like, C-terminal domain"/>
    <property type="match status" value="1"/>
</dbReference>
<dbReference type="InterPro" id="IPR036847">
    <property type="entry name" value="RimP_C_sf"/>
</dbReference>
<dbReference type="InterPro" id="IPR028998">
    <property type="entry name" value="RimP_C"/>
</dbReference>
<keyword evidence="1 3" id="KW-0963">Cytoplasm</keyword>
<dbReference type="InterPro" id="IPR003728">
    <property type="entry name" value="Ribosome_maturation_RimP"/>
</dbReference>
<dbReference type="NCBIfam" id="NF000930">
    <property type="entry name" value="PRK00092.2-2"/>
    <property type="match status" value="1"/>
</dbReference>
<dbReference type="SUPFAM" id="SSF75420">
    <property type="entry name" value="YhbC-like, N-terminal domain"/>
    <property type="match status" value="1"/>
</dbReference>
<proteinExistence type="inferred from homology"/>
<dbReference type="GO" id="GO:0005829">
    <property type="term" value="C:cytosol"/>
    <property type="evidence" value="ECO:0007669"/>
    <property type="project" value="TreeGrafter"/>
</dbReference>
<dbReference type="GO" id="GO:0000028">
    <property type="term" value="P:ribosomal small subunit assembly"/>
    <property type="evidence" value="ECO:0007669"/>
    <property type="project" value="TreeGrafter"/>
</dbReference>
<dbReference type="GO" id="GO:0006412">
    <property type="term" value="P:translation"/>
    <property type="evidence" value="ECO:0007669"/>
    <property type="project" value="TreeGrafter"/>
</dbReference>
<dbReference type="PANTHER" id="PTHR33867:SF1">
    <property type="entry name" value="RIBOSOME MATURATION FACTOR RIMP"/>
    <property type="match status" value="1"/>
</dbReference>
<organism evidence="6 7">
    <name type="scientific">Mycolicibacterium insubricum</name>
    <dbReference type="NCBI Taxonomy" id="444597"/>
    <lineage>
        <taxon>Bacteria</taxon>
        <taxon>Bacillati</taxon>
        <taxon>Actinomycetota</taxon>
        <taxon>Actinomycetes</taxon>
        <taxon>Mycobacteriales</taxon>
        <taxon>Mycobacteriaceae</taxon>
        <taxon>Mycolicibacterium</taxon>
    </lineage>
</organism>
<evidence type="ECO:0000259" key="4">
    <source>
        <dbReference type="Pfam" id="PF02576"/>
    </source>
</evidence>
<dbReference type="Pfam" id="PF02576">
    <property type="entry name" value="RimP_N"/>
    <property type="match status" value="1"/>
</dbReference>
<dbReference type="InterPro" id="IPR028989">
    <property type="entry name" value="RimP_N"/>
</dbReference>
<evidence type="ECO:0000256" key="3">
    <source>
        <dbReference type="HAMAP-Rule" id="MF_01077"/>
    </source>
</evidence>
<evidence type="ECO:0000313" key="7">
    <source>
        <dbReference type="Proteomes" id="UP000192801"/>
    </source>
</evidence>
<sequence length="181" mass="19133">MTQQFAGLPSPPQVIELLAADFAEAGYDVEDVLVVTGTSPRITVIADGDTPLDLDVIADLSRRASALLDEALPEDTPAYLLEVSSAGLDRPLTAEKHFRRARGRKAELALADGATVTGRLGRVDDGALDLVVRAGRDVAVRRIPLADIEKAVVQVEFSTPNPRELELAGVPGPQTGTEAAE</sequence>
<feature type="domain" description="Ribosome maturation factor RimP C-terminal" evidence="5">
    <location>
        <begin position="92"/>
        <end position="157"/>
    </location>
</feature>
<keyword evidence="2 3" id="KW-0690">Ribosome biogenesis</keyword>
<dbReference type="InterPro" id="IPR035956">
    <property type="entry name" value="RimP_N_sf"/>
</dbReference>
<comment type="similarity">
    <text evidence="3">Belongs to the RimP family.</text>
</comment>
<comment type="function">
    <text evidence="3">Required for maturation of 30S ribosomal subunits.</text>
</comment>
<dbReference type="CDD" id="cd01734">
    <property type="entry name" value="YlxS_C"/>
    <property type="match status" value="1"/>
</dbReference>
<evidence type="ECO:0000256" key="1">
    <source>
        <dbReference type="ARBA" id="ARBA00022490"/>
    </source>
</evidence>
<keyword evidence="7" id="KW-1185">Reference proteome</keyword>
<dbReference type="PANTHER" id="PTHR33867">
    <property type="entry name" value="RIBOSOME MATURATION FACTOR RIMP"/>
    <property type="match status" value="1"/>
</dbReference>
<dbReference type="Pfam" id="PF17384">
    <property type="entry name" value="DUF150_C"/>
    <property type="match status" value="1"/>
</dbReference>
<comment type="subcellular location">
    <subcellularLocation>
        <location evidence="3">Cytoplasm</location>
    </subcellularLocation>
</comment>
<accession>A0A1X0DDV4</accession>
<evidence type="ECO:0000313" key="6">
    <source>
        <dbReference type="EMBL" id="ORA70571.1"/>
    </source>
</evidence>
<evidence type="ECO:0000259" key="5">
    <source>
        <dbReference type="Pfam" id="PF17384"/>
    </source>
</evidence>
<dbReference type="EMBL" id="MVHS01000020">
    <property type="protein sequence ID" value="ORA70571.1"/>
    <property type="molecule type" value="Genomic_DNA"/>
</dbReference>
<reference evidence="6 7" key="1">
    <citation type="submission" date="2016-12" db="EMBL/GenBank/DDBJ databases">
        <title>The new phylogeny of genus Mycobacterium.</title>
        <authorList>
            <person name="Tortoli E."/>
            <person name="Trovato A."/>
            <person name="Cirillo D.M."/>
        </authorList>
    </citation>
    <scope>NUCLEOTIDE SEQUENCE [LARGE SCALE GENOMIC DNA]</scope>
    <source>
        <strain evidence="6 7">DSM 45130</strain>
    </source>
</reference>
<dbReference type="Proteomes" id="UP000192801">
    <property type="component" value="Unassembled WGS sequence"/>
</dbReference>
<protein>
    <recommendedName>
        <fullName evidence="3">Ribosome maturation factor RimP</fullName>
    </recommendedName>
</protein>
<dbReference type="RefSeq" id="WP_234805838.1">
    <property type="nucleotide sequence ID" value="NZ_AP022618.1"/>
</dbReference>
<dbReference type="Gene3D" id="3.30.300.70">
    <property type="entry name" value="RimP-like superfamily, N-terminal"/>
    <property type="match status" value="1"/>
</dbReference>
<evidence type="ECO:0000256" key="2">
    <source>
        <dbReference type="ARBA" id="ARBA00022517"/>
    </source>
</evidence>
<feature type="domain" description="Ribosome maturation factor RimP N-terminal" evidence="4">
    <location>
        <begin position="23"/>
        <end position="89"/>
    </location>
</feature>
<dbReference type="STRING" id="444597.BST26_10385"/>